<dbReference type="Pfam" id="PF00903">
    <property type="entry name" value="Glyoxalase"/>
    <property type="match status" value="1"/>
</dbReference>
<proteinExistence type="predicted"/>
<feature type="domain" description="VOC" evidence="2">
    <location>
        <begin position="9"/>
        <end position="146"/>
    </location>
</feature>
<gene>
    <name evidence="3" type="ORF">GV829_06365</name>
</gene>
<dbReference type="PROSITE" id="PS51819">
    <property type="entry name" value="VOC"/>
    <property type="match status" value="1"/>
</dbReference>
<dbReference type="AlphaFoldDB" id="A0A6M4AUZ4"/>
<dbReference type="GO" id="GO:0046872">
    <property type="term" value="F:metal ion binding"/>
    <property type="evidence" value="ECO:0007669"/>
    <property type="project" value="UniProtKB-KW"/>
</dbReference>
<organism evidence="3 4">
    <name type="scientific">Sphingomonas lacunae</name>
    <dbReference type="NCBI Taxonomy" id="2698828"/>
    <lineage>
        <taxon>Bacteria</taxon>
        <taxon>Pseudomonadati</taxon>
        <taxon>Pseudomonadota</taxon>
        <taxon>Alphaproteobacteria</taxon>
        <taxon>Sphingomonadales</taxon>
        <taxon>Sphingomonadaceae</taxon>
        <taxon>Sphingomonas</taxon>
    </lineage>
</organism>
<evidence type="ECO:0000313" key="4">
    <source>
        <dbReference type="Proteomes" id="UP000503018"/>
    </source>
</evidence>
<dbReference type="CDD" id="cd06587">
    <property type="entry name" value="VOC"/>
    <property type="match status" value="1"/>
</dbReference>
<keyword evidence="1" id="KW-0479">Metal-binding</keyword>
<keyword evidence="4" id="KW-1185">Reference proteome</keyword>
<dbReference type="PANTHER" id="PTHR36113:SF6">
    <property type="entry name" value="FOSFOMYCIN RESISTANCE PROTEIN FOSX"/>
    <property type="match status" value="1"/>
</dbReference>
<dbReference type="InterPro" id="IPR029068">
    <property type="entry name" value="Glyas_Bleomycin-R_OHBP_Dase"/>
</dbReference>
<reference evidence="3 4" key="1">
    <citation type="submission" date="2020-01" db="EMBL/GenBank/DDBJ databases">
        <title>Sphingomonas sp. strain CSW-10.</title>
        <authorList>
            <person name="Chen W.-M."/>
        </authorList>
    </citation>
    <scope>NUCLEOTIDE SEQUENCE [LARGE SCALE GENOMIC DNA]</scope>
    <source>
        <strain evidence="3 4">CSW-10</strain>
    </source>
</reference>
<dbReference type="KEGG" id="slan:GV829_06365"/>
<dbReference type="Proteomes" id="UP000503018">
    <property type="component" value="Chromosome"/>
</dbReference>
<evidence type="ECO:0000313" key="3">
    <source>
        <dbReference type="EMBL" id="QJQ32122.1"/>
    </source>
</evidence>
<sequence length="230" mass="24403">MSHSVAPTGIHHIAIMTADMKGQIAFFSDVLGARLVAIFDMHGVPGGLHAFLHLADDCQFSLVQLPAVADIAIELGRTHAGSGSGVSAPGTMQHLAFKVDSREALLAMRDRIRSRGVNVFGPIDHGMCQSIYFAGPEQLALEVAWSDAAIDPARWIDPAVCAKAGISAEEAKRFANPAPYAGEAGMVPQPPYDPAKPHQAIPDPIYQHILKAPDEVIWATASHAEPPVPA</sequence>
<evidence type="ECO:0000256" key="1">
    <source>
        <dbReference type="ARBA" id="ARBA00022723"/>
    </source>
</evidence>
<dbReference type="PANTHER" id="PTHR36113">
    <property type="entry name" value="LYASE, PUTATIVE-RELATED-RELATED"/>
    <property type="match status" value="1"/>
</dbReference>
<name>A0A6M4AUZ4_9SPHN</name>
<evidence type="ECO:0000259" key="2">
    <source>
        <dbReference type="PROSITE" id="PS51819"/>
    </source>
</evidence>
<dbReference type="SUPFAM" id="SSF54593">
    <property type="entry name" value="Glyoxalase/Bleomycin resistance protein/Dihydroxybiphenyl dioxygenase"/>
    <property type="match status" value="1"/>
</dbReference>
<dbReference type="Gene3D" id="3.10.180.10">
    <property type="entry name" value="2,3-Dihydroxybiphenyl 1,2-Dioxygenase, domain 1"/>
    <property type="match status" value="1"/>
</dbReference>
<protein>
    <submittedName>
        <fullName evidence="3">VOC family protein</fullName>
    </submittedName>
</protein>
<dbReference type="RefSeq" id="WP_169944996.1">
    <property type="nucleotide sequence ID" value="NZ_CP053015.1"/>
</dbReference>
<dbReference type="InterPro" id="IPR004360">
    <property type="entry name" value="Glyas_Fos-R_dOase_dom"/>
</dbReference>
<dbReference type="InterPro" id="IPR037523">
    <property type="entry name" value="VOC_core"/>
</dbReference>
<dbReference type="InterPro" id="IPR051332">
    <property type="entry name" value="Fosfomycin_Res_Enzymes"/>
</dbReference>
<accession>A0A6M4AUZ4</accession>
<dbReference type="EMBL" id="CP053015">
    <property type="protein sequence ID" value="QJQ32122.1"/>
    <property type="molecule type" value="Genomic_DNA"/>
</dbReference>